<evidence type="ECO:0000259" key="12">
    <source>
        <dbReference type="SMART" id="SM01181"/>
    </source>
</evidence>
<evidence type="ECO:0000256" key="3">
    <source>
        <dbReference type="ARBA" id="ARBA00015203"/>
    </source>
</evidence>
<evidence type="ECO:0000256" key="4">
    <source>
        <dbReference type="ARBA" id="ARBA00022598"/>
    </source>
</evidence>
<dbReference type="Pfam" id="PF00899">
    <property type="entry name" value="ThiF"/>
    <property type="match status" value="1"/>
</dbReference>
<dbReference type="AlphaFoldDB" id="A0A835JXV8"/>
<dbReference type="PROSITE" id="PS00865">
    <property type="entry name" value="UBIQUITIN_ACTIVAT_2"/>
    <property type="match status" value="1"/>
</dbReference>
<dbReference type="GO" id="GO:0005737">
    <property type="term" value="C:cytoplasm"/>
    <property type="evidence" value="ECO:0007669"/>
    <property type="project" value="TreeGrafter"/>
</dbReference>
<dbReference type="Gene3D" id="3.10.290.20">
    <property type="entry name" value="Ubiquitin-like 2 activating enzyme e1b. Chain: B, domain 3"/>
    <property type="match status" value="1"/>
</dbReference>
<dbReference type="GO" id="GO:0019781">
    <property type="term" value="F:NEDD8 activating enzyme activity"/>
    <property type="evidence" value="ECO:0007669"/>
    <property type="project" value="UniProtKB-UniRule"/>
</dbReference>
<accession>A0A835JXV8</accession>
<dbReference type="UniPathway" id="UPA00885"/>
<dbReference type="InterPro" id="IPR023318">
    <property type="entry name" value="Ub_act_enz_dom_a_sf"/>
</dbReference>
<dbReference type="InterPro" id="IPR033127">
    <property type="entry name" value="UBQ-activ_enz_E1_Cys_AS"/>
</dbReference>
<evidence type="ECO:0000256" key="2">
    <source>
        <dbReference type="ARBA" id="ARBA00006310"/>
    </source>
</evidence>
<protein>
    <recommendedName>
        <fullName evidence="3 11">NEDD8-activating enzyme E1 catalytic subunit</fullName>
        <ecNumber evidence="8 11">6.2.1.64</ecNumber>
    </recommendedName>
</protein>
<comment type="pathway">
    <text evidence="1 11">Protein modification; protein neddylation.</text>
</comment>
<dbReference type="GO" id="GO:0005524">
    <property type="term" value="F:ATP binding"/>
    <property type="evidence" value="ECO:0007669"/>
    <property type="project" value="UniProtKB-UniRule"/>
</dbReference>
<dbReference type="FunFam" id="3.10.290.20:FF:000006">
    <property type="entry name" value="NEDD8-activating enzyme E1 catalytic subunit"/>
    <property type="match status" value="1"/>
</dbReference>
<proteinExistence type="inferred from homology"/>
<dbReference type="InterPro" id="IPR030468">
    <property type="entry name" value="Uba3_N"/>
</dbReference>
<dbReference type="FunFam" id="1.10.10.520:FF:000001">
    <property type="entry name" value="NEDD8-activating enzyme E1 catalytic subunit"/>
    <property type="match status" value="1"/>
</dbReference>
<dbReference type="InterPro" id="IPR035985">
    <property type="entry name" value="Ubiquitin-activating_enz"/>
</dbReference>
<reference evidence="13 14" key="1">
    <citation type="submission" date="2020-10" db="EMBL/GenBank/DDBJ databases">
        <title>Plant Genome Project.</title>
        <authorList>
            <person name="Zhang R.-G."/>
        </authorList>
    </citation>
    <scope>NUCLEOTIDE SEQUENCE [LARGE SCALE GENOMIC DNA]</scope>
    <source>
        <strain evidence="13">FAFU-HL-1</strain>
        <tissue evidence="13">Leaf</tissue>
    </source>
</reference>
<comment type="caution">
    <text evidence="13">The sequence shown here is derived from an EMBL/GenBank/DDBJ whole genome shotgun (WGS) entry which is preliminary data.</text>
</comment>
<comment type="function">
    <text evidence="11">Catalytic subunit of the dimeric E1 enzyme, which activates NEDD8.</text>
</comment>
<evidence type="ECO:0000256" key="6">
    <source>
        <dbReference type="ARBA" id="ARBA00022786"/>
    </source>
</evidence>
<dbReference type="EMBL" id="JADGMS010000008">
    <property type="protein sequence ID" value="KAF9678043.1"/>
    <property type="molecule type" value="Genomic_DNA"/>
</dbReference>
<dbReference type="SUPFAM" id="SSF69572">
    <property type="entry name" value="Activating enzymes of the ubiquitin-like proteins"/>
    <property type="match status" value="1"/>
</dbReference>
<evidence type="ECO:0000256" key="7">
    <source>
        <dbReference type="ARBA" id="ARBA00022840"/>
    </source>
</evidence>
<dbReference type="Pfam" id="PF08825">
    <property type="entry name" value="E2_bind"/>
    <property type="match status" value="1"/>
</dbReference>
<keyword evidence="4 11" id="KW-0436">Ligase</keyword>
<dbReference type="GO" id="GO:0045116">
    <property type="term" value="P:protein neddylation"/>
    <property type="evidence" value="ECO:0007669"/>
    <property type="project" value="UniProtKB-UniRule"/>
</dbReference>
<evidence type="ECO:0000256" key="9">
    <source>
        <dbReference type="ARBA" id="ARBA00024626"/>
    </source>
</evidence>
<dbReference type="InterPro" id="IPR000594">
    <property type="entry name" value="ThiF_NAD_FAD-bd"/>
</dbReference>
<dbReference type="CDD" id="cd01488">
    <property type="entry name" value="Uba3_RUB"/>
    <property type="match status" value="1"/>
</dbReference>
<evidence type="ECO:0000256" key="8">
    <source>
        <dbReference type="ARBA" id="ARBA00023624"/>
    </source>
</evidence>
<evidence type="ECO:0000313" key="13">
    <source>
        <dbReference type="EMBL" id="KAF9678043.1"/>
    </source>
</evidence>
<evidence type="ECO:0000313" key="14">
    <source>
        <dbReference type="Proteomes" id="UP000657918"/>
    </source>
</evidence>
<organism evidence="13 14">
    <name type="scientific">Salix dunnii</name>
    <dbReference type="NCBI Taxonomy" id="1413687"/>
    <lineage>
        <taxon>Eukaryota</taxon>
        <taxon>Viridiplantae</taxon>
        <taxon>Streptophyta</taxon>
        <taxon>Embryophyta</taxon>
        <taxon>Tracheophyta</taxon>
        <taxon>Spermatophyta</taxon>
        <taxon>Magnoliopsida</taxon>
        <taxon>eudicotyledons</taxon>
        <taxon>Gunneridae</taxon>
        <taxon>Pentapetalae</taxon>
        <taxon>rosids</taxon>
        <taxon>fabids</taxon>
        <taxon>Malpighiales</taxon>
        <taxon>Salicaceae</taxon>
        <taxon>Saliceae</taxon>
        <taxon>Salix</taxon>
    </lineage>
</organism>
<dbReference type="PANTHER" id="PTHR10953:SF6">
    <property type="entry name" value="NEDD8-ACTIVATING ENZYME E1 CATALYTIC SUBUNIT"/>
    <property type="match status" value="1"/>
</dbReference>
<dbReference type="SMART" id="SM01181">
    <property type="entry name" value="E2_bind"/>
    <property type="match status" value="1"/>
</dbReference>
<dbReference type="Gene3D" id="1.10.10.520">
    <property type="entry name" value="Ubiquitin activating enzymes (Uba3). Chain: B, domain 2"/>
    <property type="match status" value="1"/>
</dbReference>
<dbReference type="GO" id="GO:0005634">
    <property type="term" value="C:nucleus"/>
    <property type="evidence" value="ECO:0007669"/>
    <property type="project" value="TreeGrafter"/>
</dbReference>
<dbReference type="Gene3D" id="3.40.50.720">
    <property type="entry name" value="NAD(P)-binding Rossmann-like Domain"/>
    <property type="match status" value="1"/>
</dbReference>
<sequence>MAESTVHQSRSRDLDKLLLRPGNLVAPTFEPGAQLRDDLQEYARILVVGAGGLGCELLKDLALSGFKNLEVIDMDRIEVTNLNRQFLFRLEDVGKPKAEVAAKRVMERVSGVNIVPHFCRIEDKDIDFYKDFIIIVLGLDSVEARSYINAVACGFLEYDSDDKPIEETVKPMVDGGTEGFKGHARVIIPGSTPCFECIIWLFPPQVKFPLCTLAETPRTAAHCIEYAHLIKWDEVHSGKTFDPDDPEHMKWVYTEAVKRAELFGIQGVTYSLTQGVVKNIIPAIASTNAIVSAVCTLETLKLVSGCSKTLSNYLTCVEFFLILLYFGISSCPSGCGNHNCLLQYTIHVTESDGIMLTIEMYNGMEGLHIKVTEFVKDKDCLACGPGVLLELDTSVTLQKFIDMLEEHPKLLLSKASVRYRAMNLYMQAPQVLEEMTRSNLNLPLFELMGKVPKDIVHVTGTTSRDDKKTSCLRKLRLVFKGADAVTDQDMAVGA</sequence>
<keyword evidence="6 11" id="KW-0833">Ubl conjugation pathway</keyword>
<evidence type="ECO:0000256" key="11">
    <source>
        <dbReference type="RuleBase" id="RU368009"/>
    </source>
</evidence>
<keyword evidence="7 11" id="KW-0067">ATP-binding</keyword>
<keyword evidence="14" id="KW-1185">Reference proteome</keyword>
<comment type="similarity">
    <text evidence="2 11">Belongs to the ubiquitin-activating E1 family. UBA3 subfamily.</text>
</comment>
<dbReference type="OrthoDB" id="10255449at2759"/>
<dbReference type="InterPro" id="IPR045886">
    <property type="entry name" value="ThiF/MoeB/HesA"/>
</dbReference>
<feature type="active site" description="Glycyl thioester intermediate" evidence="10">
    <location>
        <position position="211"/>
    </location>
</feature>
<evidence type="ECO:0000256" key="1">
    <source>
        <dbReference type="ARBA" id="ARBA00005032"/>
    </source>
</evidence>
<comment type="catalytic activity">
    <reaction evidence="9 11">
        <text>ATP + [NEDD8 protein] + [E1 NEDD8-activating enzyme]-L-cysteine = AMP + diphosphate + [E1 NEDD8-activating enzyme]-S-[NEDD8 protein]-yl-L-cysteine.</text>
        <dbReference type="EC" id="6.2.1.64"/>
    </reaction>
</comment>
<evidence type="ECO:0000256" key="10">
    <source>
        <dbReference type="PROSITE-ProRule" id="PRU10132"/>
    </source>
</evidence>
<dbReference type="PANTHER" id="PTHR10953">
    <property type="entry name" value="UBIQUITIN-ACTIVATING ENZYME E1"/>
    <property type="match status" value="1"/>
</dbReference>
<feature type="domain" description="E2 binding" evidence="12">
    <location>
        <begin position="389"/>
        <end position="480"/>
    </location>
</feature>
<gene>
    <name evidence="13" type="ORF">SADUNF_Sadunf08G0170900</name>
</gene>
<evidence type="ECO:0000256" key="5">
    <source>
        <dbReference type="ARBA" id="ARBA00022741"/>
    </source>
</evidence>
<dbReference type="InterPro" id="IPR014929">
    <property type="entry name" value="E2-binding"/>
</dbReference>
<dbReference type="Proteomes" id="UP000657918">
    <property type="component" value="Chromosome 8"/>
</dbReference>
<keyword evidence="5 11" id="KW-0547">Nucleotide-binding</keyword>
<dbReference type="EC" id="6.2.1.64" evidence="8 11"/>
<name>A0A835JXV8_9ROSI</name>